<dbReference type="SUPFAM" id="SSF53649">
    <property type="entry name" value="Alkaline phosphatase-like"/>
    <property type="match status" value="1"/>
</dbReference>
<dbReference type="InterPro" id="IPR002591">
    <property type="entry name" value="Phosphodiest/P_Trfase"/>
</dbReference>
<feature type="region of interest" description="Disordered" evidence="1">
    <location>
        <begin position="1"/>
        <end position="45"/>
    </location>
</feature>
<evidence type="ECO:0000313" key="2">
    <source>
        <dbReference type="EMBL" id="PWN01405.1"/>
    </source>
</evidence>
<keyword evidence="3" id="KW-1185">Reference proteome</keyword>
<dbReference type="Proteomes" id="UP000245507">
    <property type="component" value="Unassembled WGS sequence"/>
</dbReference>
<dbReference type="InterPro" id="IPR017850">
    <property type="entry name" value="Alkaline_phosphatase_core_sf"/>
</dbReference>
<dbReference type="GO" id="GO:0016787">
    <property type="term" value="F:hydrolase activity"/>
    <property type="evidence" value="ECO:0007669"/>
    <property type="project" value="UniProtKB-ARBA"/>
</dbReference>
<accession>A0A316TDT5</accession>
<evidence type="ECO:0008006" key="4">
    <source>
        <dbReference type="Google" id="ProtNLM"/>
    </source>
</evidence>
<evidence type="ECO:0000313" key="3">
    <source>
        <dbReference type="Proteomes" id="UP000245507"/>
    </source>
</evidence>
<evidence type="ECO:0000256" key="1">
    <source>
        <dbReference type="SAM" id="MobiDB-lite"/>
    </source>
</evidence>
<dbReference type="Gene3D" id="3.40.720.10">
    <property type="entry name" value="Alkaline Phosphatase, subunit A"/>
    <property type="match status" value="1"/>
</dbReference>
<dbReference type="AlphaFoldDB" id="A0A316TDT5"/>
<comment type="caution">
    <text evidence="2">The sequence shown here is derived from an EMBL/GenBank/DDBJ whole genome shotgun (WGS) entry which is preliminary data.</text>
</comment>
<dbReference type="Pfam" id="PF01663">
    <property type="entry name" value="Phosphodiest"/>
    <property type="match status" value="1"/>
</dbReference>
<dbReference type="PANTHER" id="PTHR10151:SF120">
    <property type="entry name" value="BIS(5'-ADENOSYL)-TRIPHOSPHATASE"/>
    <property type="match status" value="1"/>
</dbReference>
<sequence>MTDRATVRPPNPESKMPIGAPSSSGSRGLSGGTAPSVGASPSFSTEWRCRSRFGSSVPRVTMTSRSRGRRLAAVSAGLVLAATLAPSPGTAHEARSASAGQDSAARGVSSGQVLAISLDGFNPNLVTRLGRKGAPNLTRLFRNGASTKNARAQIELTVTLPNHTSQLTGRRIDASEGGHGVTWNDDKPSRPDTIQDAAGEDVASIFTQVHDAGLSTALFATESKFTLFKASWPDAIDRSTVKDNKDLAITRAVRRDLVQNNRAFTFLHLGQLDNTGHDHGWFSPKYLRAGRRIDELLGQILTTIRNNDSLDDLTIVLTADHGGKPGEKGHAAASVLENYRVPFVIWGAGVDKGDLYDMNPTYADPGTSRPLFDADPQPIRNGDLANVCAKLLGLQAVPGSLWGTDQTLTWHD</sequence>
<protein>
    <recommendedName>
        <fullName evidence="4">Sulfatase-like hydrolase/transferase</fullName>
    </recommendedName>
</protein>
<dbReference type="EMBL" id="QGDD01000009">
    <property type="protein sequence ID" value="PWN01405.1"/>
    <property type="molecule type" value="Genomic_DNA"/>
</dbReference>
<organism evidence="2 3">
    <name type="scientific">Nocardioides silvaticus</name>
    <dbReference type="NCBI Taxonomy" id="2201891"/>
    <lineage>
        <taxon>Bacteria</taxon>
        <taxon>Bacillati</taxon>
        <taxon>Actinomycetota</taxon>
        <taxon>Actinomycetes</taxon>
        <taxon>Propionibacteriales</taxon>
        <taxon>Nocardioidaceae</taxon>
        <taxon>Nocardioides</taxon>
    </lineage>
</organism>
<gene>
    <name evidence="2" type="ORF">DJ010_17715</name>
</gene>
<name>A0A316TDT5_9ACTN</name>
<reference evidence="2 3" key="1">
    <citation type="submission" date="2018-05" db="EMBL/GenBank/DDBJ databases">
        <title>Nocardioides silvaticus genome.</title>
        <authorList>
            <person name="Li C."/>
            <person name="Wang G."/>
        </authorList>
    </citation>
    <scope>NUCLEOTIDE SEQUENCE [LARGE SCALE GENOMIC DNA]</scope>
    <source>
        <strain evidence="2 3">CCTCC AB 2018079</strain>
    </source>
</reference>
<proteinExistence type="predicted"/>
<dbReference type="PANTHER" id="PTHR10151">
    <property type="entry name" value="ECTONUCLEOTIDE PYROPHOSPHATASE/PHOSPHODIESTERASE"/>
    <property type="match status" value="1"/>
</dbReference>